<dbReference type="InterPro" id="IPR052767">
    <property type="entry name" value="Bact_com_dev_regulator"/>
</dbReference>
<accession>A0A430ADE1</accession>
<dbReference type="Gene3D" id="1.20.1500.10">
    <property type="entry name" value="YheA/YmcA-like"/>
    <property type="match status" value="1"/>
</dbReference>
<dbReference type="InterPro" id="IPR010368">
    <property type="entry name" value="Com_YlbF"/>
</dbReference>
<evidence type="ECO:0000313" key="1">
    <source>
        <dbReference type="EMBL" id="RSU05247.1"/>
    </source>
</evidence>
<reference evidence="1 2" key="1">
    <citation type="submission" date="2017-05" db="EMBL/GenBank/DDBJ databases">
        <title>Vagococcus spp. assemblies.</title>
        <authorList>
            <person name="Gulvik C.A."/>
        </authorList>
    </citation>
    <scope>NUCLEOTIDE SEQUENCE [LARGE SCALE GENOMIC DNA]</scope>
    <source>
        <strain evidence="1 2">CCUG 41755</strain>
    </source>
</reference>
<dbReference type="PANTHER" id="PTHR38448:SF2">
    <property type="entry name" value="REGULATORY PROTEIN YLBF"/>
    <property type="match status" value="1"/>
</dbReference>
<dbReference type="AlphaFoldDB" id="A0A430ADE1"/>
<protein>
    <submittedName>
        <fullName evidence="1">Uncharacterized protein</fullName>
    </submittedName>
</protein>
<keyword evidence="2" id="KW-1185">Reference proteome</keyword>
<dbReference type="OrthoDB" id="2157513at2"/>
<name>A0A430ADE1_9ENTE</name>
<dbReference type="RefSeq" id="WP_126831135.1">
    <property type="nucleotide sequence ID" value="NZ_CBCRYB010000003.1"/>
</dbReference>
<comment type="caution">
    <text evidence="1">The sequence shown here is derived from an EMBL/GenBank/DDBJ whole genome shotgun (WGS) entry which is preliminary data.</text>
</comment>
<organism evidence="1 2">
    <name type="scientific">Vagococcus fessus</name>
    <dbReference type="NCBI Taxonomy" id="120370"/>
    <lineage>
        <taxon>Bacteria</taxon>
        <taxon>Bacillati</taxon>
        <taxon>Bacillota</taxon>
        <taxon>Bacilli</taxon>
        <taxon>Lactobacillales</taxon>
        <taxon>Enterococcaceae</taxon>
        <taxon>Vagococcus</taxon>
    </lineage>
</organism>
<sequence>MIYTEEVFELEDEIDKLCDTLIQSELVKGFWEAKFQLKNNNETRIKEKEFVFAKESFEKIEAYGSYAPDYKEKRRALREKKRQLDLDETVASFKVKERELQDVLDTTVFDLAKSISPNIKIEAGNPFFEFAQKGCSGNCHVG</sequence>
<dbReference type="PANTHER" id="PTHR38448">
    <property type="entry name" value="REGULATORY PROTEIN YLBF-RELATED"/>
    <property type="match status" value="1"/>
</dbReference>
<dbReference type="SUPFAM" id="SSF158622">
    <property type="entry name" value="YheA/YmcA-like"/>
    <property type="match status" value="1"/>
</dbReference>
<dbReference type="Proteomes" id="UP000287101">
    <property type="component" value="Unassembled WGS sequence"/>
</dbReference>
<evidence type="ECO:0000313" key="2">
    <source>
        <dbReference type="Proteomes" id="UP000287101"/>
    </source>
</evidence>
<dbReference type="EMBL" id="NGJY01000001">
    <property type="protein sequence ID" value="RSU05247.1"/>
    <property type="molecule type" value="Genomic_DNA"/>
</dbReference>
<proteinExistence type="predicted"/>
<dbReference type="InterPro" id="IPR023378">
    <property type="entry name" value="YheA/YmcA-like_dom_sf"/>
</dbReference>
<gene>
    <name evidence="1" type="ORF">CBF31_04315</name>
</gene>
<dbReference type="Pfam" id="PF06133">
    <property type="entry name" value="Com_YlbF"/>
    <property type="match status" value="1"/>
</dbReference>